<gene>
    <name evidence="2" type="ORF">AC578_4121</name>
</gene>
<feature type="compositionally biased region" description="Acidic residues" evidence="1">
    <location>
        <begin position="197"/>
        <end position="207"/>
    </location>
</feature>
<keyword evidence="3" id="KW-1185">Reference proteome</keyword>
<dbReference type="OrthoDB" id="10682233at2759"/>
<feature type="region of interest" description="Disordered" evidence="1">
    <location>
        <begin position="91"/>
        <end position="110"/>
    </location>
</feature>
<organism evidence="2 3">
    <name type="scientific">Pseudocercospora eumusae</name>
    <dbReference type="NCBI Taxonomy" id="321146"/>
    <lineage>
        <taxon>Eukaryota</taxon>
        <taxon>Fungi</taxon>
        <taxon>Dikarya</taxon>
        <taxon>Ascomycota</taxon>
        <taxon>Pezizomycotina</taxon>
        <taxon>Dothideomycetes</taxon>
        <taxon>Dothideomycetidae</taxon>
        <taxon>Mycosphaerellales</taxon>
        <taxon>Mycosphaerellaceae</taxon>
        <taxon>Pseudocercospora</taxon>
    </lineage>
</organism>
<comment type="caution">
    <text evidence="2">The sequence shown here is derived from an EMBL/GenBank/DDBJ whole genome shotgun (WGS) entry which is preliminary data.</text>
</comment>
<evidence type="ECO:0000313" key="2">
    <source>
        <dbReference type="EMBL" id="KXT01086.1"/>
    </source>
</evidence>
<protein>
    <submittedName>
        <fullName evidence="2">Uncharacterized protein</fullName>
    </submittedName>
</protein>
<name>A0A139HF93_9PEZI</name>
<feature type="compositionally biased region" description="Gly residues" evidence="1">
    <location>
        <begin position="245"/>
        <end position="255"/>
    </location>
</feature>
<accession>A0A139HF93</accession>
<evidence type="ECO:0000256" key="1">
    <source>
        <dbReference type="SAM" id="MobiDB-lite"/>
    </source>
</evidence>
<feature type="compositionally biased region" description="Basic and acidic residues" evidence="1">
    <location>
        <begin position="173"/>
        <end position="182"/>
    </location>
</feature>
<feature type="compositionally biased region" description="Low complexity" evidence="1">
    <location>
        <begin position="142"/>
        <end position="171"/>
    </location>
</feature>
<feature type="compositionally biased region" description="Basic and acidic residues" evidence="1">
    <location>
        <begin position="101"/>
        <end position="110"/>
    </location>
</feature>
<evidence type="ECO:0000313" key="3">
    <source>
        <dbReference type="Proteomes" id="UP000070133"/>
    </source>
</evidence>
<feature type="compositionally biased region" description="Basic and acidic residues" evidence="1">
    <location>
        <begin position="208"/>
        <end position="222"/>
    </location>
</feature>
<reference evidence="2 3" key="1">
    <citation type="submission" date="2015-07" db="EMBL/GenBank/DDBJ databases">
        <title>Comparative genomics of the Sigatoka disease complex on banana suggests a link between parallel evolutionary changes in Pseudocercospora fijiensis and Pseudocercospora eumusae and increased virulence on the banana host.</title>
        <authorList>
            <person name="Chang T.-C."/>
            <person name="Salvucci A."/>
            <person name="Crous P.W."/>
            <person name="Stergiopoulos I."/>
        </authorList>
    </citation>
    <scope>NUCLEOTIDE SEQUENCE [LARGE SCALE GENOMIC DNA]</scope>
    <source>
        <strain evidence="2 3">CBS 114824</strain>
    </source>
</reference>
<dbReference type="Proteomes" id="UP000070133">
    <property type="component" value="Unassembled WGS sequence"/>
</dbReference>
<proteinExistence type="predicted"/>
<dbReference type="AlphaFoldDB" id="A0A139HF93"/>
<dbReference type="EMBL" id="LFZN01000062">
    <property type="protein sequence ID" value="KXT01086.1"/>
    <property type="molecule type" value="Genomic_DNA"/>
</dbReference>
<sequence>MATILQPSDKTDRWVDDEGRLHKWNSQTWTQALDDPQLVREWGWVYHERQTHRIEQQAQGTAEEQIKEQQVAVKQGVRTLRVKWYTSLKRISFGPPGSGAEHPDGRTTVDEHWSTEHDFGESRWIPHVAPSPAPLPTTIPVSTPSTGLTPTPLPTLRHSTSGRRAGSSSASRQRHETPTDFPRDDDESDATVVDNSDSGEDESDVEIEELKRQLRKAEEAKRNKGRKRSAQAPSSKSGRHSQSQTGGGSGSRRRD</sequence>
<feature type="region of interest" description="Disordered" evidence="1">
    <location>
        <begin position="122"/>
        <end position="255"/>
    </location>
</feature>